<dbReference type="Proteomes" id="UP001074446">
    <property type="component" value="Unassembled WGS sequence"/>
</dbReference>
<gene>
    <name evidence="3" type="ORF">O3H35_00070</name>
    <name evidence="2" type="ORF">O3H54_00055</name>
</gene>
<dbReference type="Pfam" id="PF01345">
    <property type="entry name" value="DUF11"/>
    <property type="match status" value="1"/>
</dbReference>
<proteinExistence type="predicted"/>
<evidence type="ECO:0000313" key="3">
    <source>
        <dbReference type="EMBL" id="MCZ3371028.1"/>
    </source>
</evidence>
<sequence length="135" mass="14796">TASQGTYDPTTGLWAIGTLTNGKEVTLTIIARVDAESGTTIANRAYLSGTPAQYDWNTENNANNLVFNVKNNNVNLYMYNYAWYSGVYTYNYKQQIVMLAQVNNLGNTDATGIVVKYVVGDAFKVVGYNLLTPGT</sequence>
<accession>A0A9E4ZVA0</accession>
<name>A0A9E4ZVA0_9EURY</name>
<dbReference type="Proteomes" id="UP001068021">
    <property type="component" value="Unassembled WGS sequence"/>
</dbReference>
<evidence type="ECO:0000259" key="1">
    <source>
        <dbReference type="Pfam" id="PF01345"/>
    </source>
</evidence>
<reference evidence="2" key="1">
    <citation type="submission" date="2022-12" db="EMBL/GenBank/DDBJ databases">
        <title>Reclassification of two methanogenic archaea species isolated from the Kolyma lowland permafrost.</title>
        <authorList>
            <person name="Trubitsyn V.E."/>
            <person name="Rivkina E.M."/>
            <person name="Shcherbakova V.A."/>
        </authorList>
    </citation>
    <scope>NUCLEOTIDE SEQUENCE</scope>
    <source>
        <strain evidence="2">M2</strain>
        <strain evidence="3">MK4</strain>
    </source>
</reference>
<dbReference type="InterPro" id="IPR001434">
    <property type="entry name" value="OmcB-like_DUF11"/>
</dbReference>
<feature type="non-terminal residue" evidence="2">
    <location>
        <position position="1"/>
    </location>
</feature>
<feature type="non-terminal residue" evidence="2">
    <location>
        <position position="135"/>
    </location>
</feature>
<dbReference type="AlphaFoldDB" id="A0A9E4ZVA0"/>
<dbReference type="RefSeq" id="WP_269221154.1">
    <property type="nucleotide sequence ID" value="NZ_JAPVER010000010.1"/>
</dbReference>
<feature type="domain" description="DUF11" evidence="1">
    <location>
        <begin position="1"/>
        <end position="64"/>
    </location>
</feature>
<evidence type="ECO:0000313" key="4">
    <source>
        <dbReference type="Proteomes" id="UP001068021"/>
    </source>
</evidence>
<evidence type="ECO:0000313" key="2">
    <source>
        <dbReference type="EMBL" id="MCZ3364268.1"/>
    </source>
</evidence>
<dbReference type="EMBL" id="JAPVES010000011">
    <property type="protein sequence ID" value="MCZ3371028.1"/>
    <property type="molecule type" value="Genomic_DNA"/>
</dbReference>
<protein>
    <recommendedName>
        <fullName evidence="1">DUF11 domain-containing protein</fullName>
    </recommendedName>
</protein>
<organism evidence="2 4">
    <name type="scientific">Methanobacterium veterum</name>
    <dbReference type="NCBI Taxonomy" id="408577"/>
    <lineage>
        <taxon>Archaea</taxon>
        <taxon>Methanobacteriati</taxon>
        <taxon>Methanobacteriota</taxon>
        <taxon>Methanomada group</taxon>
        <taxon>Methanobacteria</taxon>
        <taxon>Methanobacteriales</taxon>
        <taxon>Methanobacteriaceae</taxon>
        <taxon>Methanobacterium</taxon>
    </lineage>
</organism>
<comment type="caution">
    <text evidence="2">The sequence shown here is derived from an EMBL/GenBank/DDBJ whole genome shotgun (WGS) entry which is preliminary data.</text>
</comment>
<keyword evidence="4" id="KW-1185">Reference proteome</keyword>
<dbReference type="EMBL" id="JAPVER010000010">
    <property type="protein sequence ID" value="MCZ3364268.1"/>
    <property type="molecule type" value="Genomic_DNA"/>
</dbReference>